<dbReference type="PANTHER" id="PTHR47782">
    <property type="entry name" value="ZN(II)2CYS6 TRANSCRIPTION FACTOR (EUROFUNG)-RELATED"/>
    <property type="match status" value="1"/>
</dbReference>
<evidence type="ECO:0000256" key="6">
    <source>
        <dbReference type="ARBA" id="ARBA00023163"/>
    </source>
</evidence>
<dbReference type="Pfam" id="PF04082">
    <property type="entry name" value="Fungal_trans"/>
    <property type="match status" value="1"/>
</dbReference>
<keyword evidence="5" id="KW-0238">DNA-binding</keyword>
<evidence type="ECO:0000313" key="10">
    <source>
        <dbReference type="EMBL" id="OCF46259.1"/>
    </source>
</evidence>
<dbReference type="GO" id="GO:0043565">
    <property type="term" value="F:sequence-specific DNA binding"/>
    <property type="evidence" value="ECO:0007669"/>
    <property type="project" value="TreeGrafter"/>
</dbReference>
<evidence type="ECO:0000256" key="3">
    <source>
        <dbReference type="ARBA" id="ARBA00022833"/>
    </source>
</evidence>
<evidence type="ECO:0000256" key="1">
    <source>
        <dbReference type="ARBA" id="ARBA00004123"/>
    </source>
</evidence>
<comment type="subcellular location">
    <subcellularLocation>
        <location evidence="1">Nucleus</location>
    </subcellularLocation>
</comment>
<dbReference type="GO" id="GO:0045944">
    <property type="term" value="P:positive regulation of transcription by RNA polymerase II"/>
    <property type="evidence" value="ECO:0007669"/>
    <property type="project" value="TreeGrafter"/>
</dbReference>
<dbReference type="CDD" id="cd12148">
    <property type="entry name" value="fungal_TF_MHR"/>
    <property type="match status" value="1"/>
</dbReference>
<evidence type="ECO:0000256" key="4">
    <source>
        <dbReference type="ARBA" id="ARBA00023015"/>
    </source>
</evidence>
<sequence>MSTSPRDLAFDSTSLIPTSYESTSAPSFTQSQQQRLSQSDFDWQSWLSTLSDEQRASLPVPQTTHNLQQQRLMDSARKSVPVPEQVSHPQFSSSLPLAQLHTETHGHANPQNTSFRQNTALHQAPSDLRSTMNQSLPPYQDMEHLLPFALPQQQSYRPPTHGHLPTSPTSGIESDEGSLEKGVAMISLEAAAEPHYVGESSGSLWTTVISGGMHSHPYQQQQQNEGLKRQGIAYRNKVEQGMEPSNIGSNDIDVLQAIQIPLSDDTSTLALETVFSHLHPRYPFMDWVRFEKQWEEKDQILRSVGQKFSMDRQESTSAFFILMVLAIAAQLNRDRPLAGLLAPQQYYELAMPYLNVIVTLHNLPNIQAVLCLLLLAIYSLRDSKGPSVWYLSGVTLRLCIGMGLHRNAAGAAVRTLPKSDIEMRKRVFWSCYIIDRMISLLLGRPSGISDEDIDVDLPDSYVSIEKPKMESLQLSSMVSAIHHIKLKRIESRIQKAVYGIKRQPLQQAADYWDLLNDLDTWEKNIPLEASSPDHWQSPSCSRDWFLLKGVEARLHLLRPLCAEGQTAGAVFVTHLAAVAARGCQIQKRMHQQGLPMSNASAHSAFICGLALLYALFLQPKIMPLKDVFRAIKATSNTLFSYAQHAHQSVEVLYDVFEDLSADCIEHISKRETFEAGNPSGERRTSVVEWQKASSQATSNLDPTAAGEYVNMLEALGLTVAGDLSGQSSYTEPLWDLAAFSPGNLFPLTNDNTMGL</sequence>
<dbReference type="InterPro" id="IPR007219">
    <property type="entry name" value="XnlR_reg_dom"/>
</dbReference>
<protein>
    <recommendedName>
        <fullName evidence="9">Xylanolytic transcriptional activator regulatory domain-containing protein</fullName>
    </recommendedName>
</protein>
<dbReference type="GO" id="GO:0008270">
    <property type="term" value="F:zinc ion binding"/>
    <property type="evidence" value="ECO:0007669"/>
    <property type="project" value="InterPro"/>
</dbReference>
<accession>A0A1B9HSK3</accession>
<dbReference type="SMART" id="SM00906">
    <property type="entry name" value="Fungal_trans"/>
    <property type="match status" value="1"/>
</dbReference>
<evidence type="ECO:0000256" key="8">
    <source>
        <dbReference type="SAM" id="MobiDB-lite"/>
    </source>
</evidence>
<gene>
    <name evidence="10" type="ORF">I206_07736</name>
</gene>
<name>A0A1B9HSK3_9TREE</name>
<proteinExistence type="predicted"/>
<dbReference type="GO" id="GO:0000981">
    <property type="term" value="F:DNA-binding transcription factor activity, RNA polymerase II-specific"/>
    <property type="evidence" value="ECO:0007669"/>
    <property type="project" value="TreeGrafter"/>
</dbReference>
<dbReference type="OrthoDB" id="3364175at2759"/>
<evidence type="ECO:0000259" key="9">
    <source>
        <dbReference type="SMART" id="SM00906"/>
    </source>
</evidence>
<dbReference type="GO" id="GO:0005634">
    <property type="term" value="C:nucleus"/>
    <property type="evidence" value="ECO:0007669"/>
    <property type="project" value="UniProtKB-SubCell"/>
</dbReference>
<dbReference type="InterPro" id="IPR052202">
    <property type="entry name" value="Yeast_MetPath_Reg"/>
</dbReference>
<keyword evidence="7" id="KW-0539">Nucleus</keyword>
<organism evidence="10">
    <name type="scientific">Kwoniella pini CBS 10737</name>
    <dbReference type="NCBI Taxonomy" id="1296096"/>
    <lineage>
        <taxon>Eukaryota</taxon>
        <taxon>Fungi</taxon>
        <taxon>Dikarya</taxon>
        <taxon>Basidiomycota</taxon>
        <taxon>Agaricomycotina</taxon>
        <taxon>Tremellomycetes</taxon>
        <taxon>Tremellales</taxon>
        <taxon>Cryptococcaceae</taxon>
        <taxon>Kwoniella</taxon>
    </lineage>
</organism>
<keyword evidence="3" id="KW-0862">Zinc</keyword>
<keyword evidence="4" id="KW-0805">Transcription regulation</keyword>
<keyword evidence="6" id="KW-0804">Transcription</keyword>
<dbReference type="GO" id="GO:0006351">
    <property type="term" value="P:DNA-templated transcription"/>
    <property type="evidence" value="ECO:0007669"/>
    <property type="project" value="InterPro"/>
</dbReference>
<dbReference type="AlphaFoldDB" id="A0A1B9HSK3"/>
<feature type="domain" description="Xylanolytic transcriptional activator regulatory" evidence="9">
    <location>
        <begin position="388"/>
        <end position="464"/>
    </location>
</feature>
<reference evidence="10" key="1">
    <citation type="submission" date="2013-07" db="EMBL/GenBank/DDBJ databases">
        <title>The Genome Sequence of Cryptococcus pinus CBS10737.</title>
        <authorList>
            <consortium name="The Broad Institute Genome Sequencing Platform"/>
            <person name="Cuomo C."/>
            <person name="Litvintseva A."/>
            <person name="Chen Y."/>
            <person name="Heitman J."/>
            <person name="Sun S."/>
            <person name="Springer D."/>
            <person name="Dromer F."/>
            <person name="Young S.K."/>
            <person name="Zeng Q."/>
            <person name="Gargeya S."/>
            <person name="Fitzgerald M."/>
            <person name="Abouelleil A."/>
            <person name="Alvarado L."/>
            <person name="Berlin A.M."/>
            <person name="Chapman S.B."/>
            <person name="Dewar J."/>
            <person name="Goldberg J."/>
            <person name="Griggs A."/>
            <person name="Gujja S."/>
            <person name="Hansen M."/>
            <person name="Howarth C."/>
            <person name="Imamovic A."/>
            <person name="Larimer J."/>
            <person name="McCowan C."/>
            <person name="Murphy C."/>
            <person name="Pearson M."/>
            <person name="Priest M."/>
            <person name="Roberts A."/>
            <person name="Saif S."/>
            <person name="Shea T."/>
            <person name="Sykes S."/>
            <person name="Wortman J."/>
            <person name="Nusbaum C."/>
            <person name="Birren B."/>
        </authorList>
    </citation>
    <scope>NUCLEOTIDE SEQUENCE [LARGE SCALE GENOMIC DNA]</scope>
    <source>
        <strain evidence="10">CBS 10737</strain>
    </source>
</reference>
<evidence type="ECO:0000256" key="5">
    <source>
        <dbReference type="ARBA" id="ARBA00023125"/>
    </source>
</evidence>
<evidence type="ECO:0000256" key="7">
    <source>
        <dbReference type="ARBA" id="ARBA00023242"/>
    </source>
</evidence>
<reference evidence="10" key="2">
    <citation type="submission" date="2016-07" db="EMBL/GenBank/DDBJ databases">
        <title>Evolution of pathogenesis and genome organization in the Tremellales.</title>
        <authorList>
            <person name="Cuomo C."/>
            <person name="Litvintseva A."/>
            <person name="Heitman J."/>
            <person name="Chen Y."/>
            <person name="Sun S."/>
            <person name="Springer D."/>
            <person name="Dromer F."/>
            <person name="Young S."/>
            <person name="Zeng Q."/>
            <person name="Chapman S."/>
            <person name="Gujja S."/>
            <person name="Saif S."/>
            <person name="Birren B."/>
        </authorList>
    </citation>
    <scope>NUCLEOTIDE SEQUENCE</scope>
    <source>
        <strain evidence="10">CBS 10737</strain>
    </source>
</reference>
<feature type="region of interest" description="Disordered" evidence="8">
    <location>
        <begin position="156"/>
        <end position="176"/>
    </location>
</feature>
<feature type="region of interest" description="Disordered" evidence="8">
    <location>
        <begin position="1"/>
        <end position="36"/>
    </location>
</feature>
<evidence type="ECO:0000256" key="2">
    <source>
        <dbReference type="ARBA" id="ARBA00022723"/>
    </source>
</evidence>
<dbReference type="EMBL" id="KV700118">
    <property type="protein sequence ID" value="OCF46259.1"/>
    <property type="molecule type" value="Genomic_DNA"/>
</dbReference>
<dbReference type="PANTHER" id="PTHR47782:SF12">
    <property type="entry name" value="ZN(II)2CYS6 TRANSCRIPTION FACTOR (EUROFUNG)"/>
    <property type="match status" value="1"/>
</dbReference>
<keyword evidence="2" id="KW-0479">Metal-binding</keyword>